<organism evidence="1 2">
    <name type="scientific">Ancylostoma ceylanicum</name>
    <dbReference type="NCBI Taxonomy" id="53326"/>
    <lineage>
        <taxon>Eukaryota</taxon>
        <taxon>Metazoa</taxon>
        <taxon>Ecdysozoa</taxon>
        <taxon>Nematoda</taxon>
        <taxon>Chromadorea</taxon>
        <taxon>Rhabditida</taxon>
        <taxon>Rhabditina</taxon>
        <taxon>Rhabditomorpha</taxon>
        <taxon>Strongyloidea</taxon>
        <taxon>Ancylostomatidae</taxon>
        <taxon>Ancylostomatinae</taxon>
        <taxon>Ancylostoma</taxon>
    </lineage>
</organism>
<dbReference type="AlphaFoldDB" id="A0A016T430"/>
<gene>
    <name evidence="1" type="primary">Acey_s0141.g2220</name>
    <name evidence="1" type="ORF">Y032_0141g2220</name>
</gene>
<reference evidence="2" key="1">
    <citation type="journal article" date="2015" name="Nat. Genet.">
        <title>The genome and transcriptome of the zoonotic hookworm Ancylostoma ceylanicum identify infection-specific gene families.</title>
        <authorList>
            <person name="Schwarz E.M."/>
            <person name="Hu Y."/>
            <person name="Antoshechkin I."/>
            <person name="Miller M.M."/>
            <person name="Sternberg P.W."/>
            <person name="Aroian R.V."/>
        </authorList>
    </citation>
    <scope>NUCLEOTIDE SEQUENCE</scope>
    <source>
        <strain evidence="2">HY135</strain>
    </source>
</reference>
<evidence type="ECO:0000313" key="2">
    <source>
        <dbReference type="Proteomes" id="UP000024635"/>
    </source>
</evidence>
<dbReference type="Proteomes" id="UP000024635">
    <property type="component" value="Unassembled WGS sequence"/>
</dbReference>
<dbReference type="EMBL" id="JARK01001477">
    <property type="protein sequence ID" value="EYB97349.1"/>
    <property type="molecule type" value="Genomic_DNA"/>
</dbReference>
<protein>
    <submittedName>
        <fullName evidence="1">Uncharacterized protein</fullName>
    </submittedName>
</protein>
<comment type="caution">
    <text evidence="1">The sequence shown here is derived from an EMBL/GenBank/DDBJ whole genome shotgun (WGS) entry which is preliminary data.</text>
</comment>
<sequence>MGFRYKISTIFVISTPNNIPMQNLGIPYQQYTYRNPTKMRLRYKMDTIFVFSTLENPPRRSLGENFHFEILGQN</sequence>
<keyword evidence="2" id="KW-1185">Reference proteome</keyword>
<name>A0A016T430_9BILA</name>
<accession>A0A016T430</accession>
<proteinExistence type="predicted"/>
<evidence type="ECO:0000313" key="1">
    <source>
        <dbReference type="EMBL" id="EYB97349.1"/>
    </source>
</evidence>